<feature type="region of interest" description="Disordered" evidence="1">
    <location>
        <begin position="940"/>
        <end position="959"/>
    </location>
</feature>
<dbReference type="Pfam" id="PF17963">
    <property type="entry name" value="Big_9"/>
    <property type="match status" value="7"/>
</dbReference>
<sequence length="1393" mass="137289">MAAAIGAGVLLQGTPGTPGDQAVGMVVHTVAVTTSPAEETDDSASAPGGTPSESEAHEATTGDGRSAATTTESTGGGTGGSDGGGGSGGSTDEQQTSDDVVVDDGAASEAEPERSASPAEHDPVAPAGEPATVGAAGPTTSVSPPPTGRHDDAEPTTTAPAVTDPPVARPAPATARVGEIGSVGSAATTPAAEGTAATTAASSLDATSTSRVTRPVTENPLTRFALALVGIVPAAPRGGPGPLAPAAPTSALLIAQWALFRRGENSLFNRSPVADPVQLPPTTTGLVTGELHATDPDGDRLTYTVTRAPSHGHVTVDPSTGTYTYVPDPVWARTGGTDTFTITIRDNNPSAPGLGRFTGLAQQVLARSNPALAQRLFGAHTTTVTVPISITPANTAPSAPPVTPAPSTVDGSSGVVTGGLGVSDAEGDPLTFVGPSGPTAKGGTVIVDPTTGRYTYTPSPQARHAAARDGASAADATDTFTVVVSDGRGGTVPVTVTVPVVPVNAAPVSLTPGPSFQEDEETGVVTGAPLAVSDADGDTLSYSGPTSTTFKGGTVAVDPTTGSWTYTPSAQARHDAARDGATAADKEDTFTIVVTDAHGGTVPVTVSVPITPTNTTPSTSGSSVTSTDPTSGAVSGQVRVDDAESDTLAYAGPSGRTGKGGTVRVDPTSGNWTYTPSAQARHDAARDGASAADKTDNFTITVADGHGGVTSVNVTVDISGSNTAPAVGSVTVGVPNASTGAVSGGFTPGSDSDGDTVTYIGPSGTTAKGGTVTVDASTGRYVYTPSAAARHAAASEGATAADRQDSFTVIVSDGHGGAVPIVVTVPVAPVNALPTRPAAPPAATTDTVSGVVTGSIGVADADGDVLTYSAPSTTAKGGTVVVDPSTGQYAYTPSAAARHAAAATGASATTRIDTFTVTTSDGHGGTVAVTVSVPITPANAAPSAGSSSPGAPDATTGAVSGGLGAVDADGDTLTFATTTAPTKGTVTVDATGAYVYTPTGSARLTAARAAGPVTDTFTITASDGHGGTTPITVTVTVSPSVPPSNTVLTTIPVGDYPLDVAMSSDGSRAYVISNSRTNNVSVIDTATGTVITTLAVGQYPRAIKLSPDGAHAYVIDQGGVLSIIDTATNTVTSVAVAPNAAQMVLSPDGSRLYLQHIGGNTLTVIDTTTGTVIATPPVGQVVTGMLTSPDGRRLYVTTITNGYNVLVFDTSTNSLLQTIPIGGGAMRDMAISPDGTRVYIANNNTGQVLVVDTTTGTVASALVDVGLGAGDLQLSADGRRLYIANSQTGVVTVYNTTSKSVIATIPTGTPRTSAPPTITLSPDGRLAYVNNGGAGTVTVFDTTTNTVIATVPVGTTPGRLVLTPDGSQAYVVNIDSDTVSAIYTAPDPVLVIS</sequence>
<feature type="compositionally biased region" description="Polar residues" evidence="1">
    <location>
        <begin position="668"/>
        <end position="678"/>
    </location>
</feature>
<evidence type="ECO:0000313" key="2">
    <source>
        <dbReference type="EMBL" id="MDL5158960.1"/>
    </source>
</evidence>
<dbReference type="NCBIfam" id="TIGR01965">
    <property type="entry name" value="VCBS_repeat"/>
    <property type="match status" value="5"/>
</dbReference>
<dbReference type="Proteomes" id="UP001231924">
    <property type="component" value="Unassembled WGS sequence"/>
</dbReference>
<feature type="compositionally biased region" description="Low complexity" evidence="1">
    <location>
        <begin position="940"/>
        <end position="954"/>
    </location>
</feature>
<dbReference type="SUPFAM" id="SSF50969">
    <property type="entry name" value="YVTN repeat-like/Quinoprotein amine dehydrogenase"/>
    <property type="match status" value="1"/>
</dbReference>
<organism evidence="2 3">
    <name type="scientific">Actinomycetospora termitidis</name>
    <dbReference type="NCBI Taxonomy" id="3053470"/>
    <lineage>
        <taxon>Bacteria</taxon>
        <taxon>Bacillati</taxon>
        <taxon>Actinomycetota</taxon>
        <taxon>Actinomycetes</taxon>
        <taxon>Pseudonocardiales</taxon>
        <taxon>Pseudonocardiaceae</taxon>
        <taxon>Actinomycetospora</taxon>
    </lineage>
</organism>
<dbReference type="Gene3D" id="2.60.40.3440">
    <property type="match status" value="1"/>
</dbReference>
<dbReference type="NCBIfam" id="TIGR02276">
    <property type="entry name" value="beta_rpt_yvtn"/>
    <property type="match status" value="2"/>
</dbReference>
<dbReference type="InterPro" id="IPR051200">
    <property type="entry name" value="Host-pathogen_enzymatic-act"/>
</dbReference>
<evidence type="ECO:0000313" key="3">
    <source>
        <dbReference type="Proteomes" id="UP001231924"/>
    </source>
</evidence>
<dbReference type="InterPro" id="IPR011048">
    <property type="entry name" value="Haem_d1_sf"/>
</dbReference>
<evidence type="ECO:0000256" key="1">
    <source>
        <dbReference type="SAM" id="MobiDB-lite"/>
    </source>
</evidence>
<feature type="compositionally biased region" description="Low complexity" evidence="1">
    <location>
        <begin position="185"/>
        <end position="210"/>
    </location>
</feature>
<proteinExistence type="predicted"/>
<dbReference type="InterPro" id="IPR013783">
    <property type="entry name" value="Ig-like_fold"/>
</dbReference>
<dbReference type="InterPro" id="IPR011964">
    <property type="entry name" value="YVTN_b-propeller_repeat"/>
</dbReference>
<dbReference type="RefSeq" id="WP_286055523.1">
    <property type="nucleotide sequence ID" value="NZ_JASVWF010000006.1"/>
</dbReference>
<dbReference type="Gene3D" id="2.60.40.10">
    <property type="entry name" value="Immunoglobulins"/>
    <property type="match status" value="1"/>
</dbReference>
<dbReference type="InterPro" id="IPR010221">
    <property type="entry name" value="VCBS_dom"/>
</dbReference>
<feature type="region of interest" description="Disordered" evidence="1">
    <location>
        <begin position="605"/>
        <end position="692"/>
    </location>
</feature>
<reference evidence="2 3" key="1">
    <citation type="submission" date="2023-06" db="EMBL/GenBank/DDBJ databases">
        <title>Actinomycetospora Odt1-22.</title>
        <authorList>
            <person name="Supong K."/>
        </authorList>
    </citation>
    <scope>NUCLEOTIDE SEQUENCE [LARGE SCALE GENOMIC DNA]</scope>
    <source>
        <strain evidence="2 3">Odt1-22</strain>
    </source>
</reference>
<feature type="region of interest" description="Disordered" evidence="1">
    <location>
        <begin position="185"/>
        <end position="215"/>
    </location>
</feature>
<keyword evidence="3" id="KW-1185">Reference proteome</keyword>
<dbReference type="InterPro" id="IPR019405">
    <property type="entry name" value="Lactonase_7-beta_prop"/>
</dbReference>
<dbReference type="Gene3D" id="2.130.10.10">
    <property type="entry name" value="YVTN repeat-like/Quinoprotein amine dehydrogenase"/>
    <property type="match status" value="2"/>
</dbReference>
<dbReference type="Pfam" id="PF10282">
    <property type="entry name" value="Lactonase"/>
    <property type="match status" value="1"/>
</dbReference>
<dbReference type="InterPro" id="IPR011044">
    <property type="entry name" value="Quino_amine_DH_bsu"/>
</dbReference>
<dbReference type="EMBL" id="JASVWF010000006">
    <property type="protein sequence ID" value="MDL5158960.1"/>
    <property type="molecule type" value="Genomic_DNA"/>
</dbReference>
<accession>A0ABT7ME66</accession>
<dbReference type="InterPro" id="IPR015943">
    <property type="entry name" value="WD40/YVTN_repeat-like_dom_sf"/>
</dbReference>
<gene>
    <name evidence="2" type="ORF">QRT03_23535</name>
</gene>
<feature type="compositionally biased region" description="Low complexity" evidence="1">
    <location>
        <begin position="155"/>
        <end position="172"/>
    </location>
</feature>
<feature type="compositionally biased region" description="Gly residues" evidence="1">
    <location>
        <begin position="74"/>
        <end position="89"/>
    </location>
</feature>
<feature type="compositionally biased region" description="Low complexity" evidence="1">
    <location>
        <begin position="605"/>
        <end position="632"/>
    </location>
</feature>
<dbReference type="PANTHER" id="PTHR47197:SF3">
    <property type="entry name" value="DIHYDRO-HEME D1 DEHYDROGENASE"/>
    <property type="match status" value="1"/>
</dbReference>
<name>A0ABT7ME66_9PSEU</name>
<dbReference type="PANTHER" id="PTHR47197">
    <property type="entry name" value="PROTEIN NIRF"/>
    <property type="match status" value="1"/>
</dbReference>
<feature type="compositionally biased region" description="Basic and acidic residues" evidence="1">
    <location>
        <begin position="111"/>
        <end position="123"/>
    </location>
</feature>
<feature type="region of interest" description="Disordered" evidence="1">
    <location>
        <begin position="33"/>
        <end position="172"/>
    </location>
</feature>
<feature type="compositionally biased region" description="Low complexity" evidence="1">
    <location>
        <begin position="90"/>
        <end position="109"/>
    </location>
</feature>
<protein>
    <submittedName>
        <fullName evidence="2">Ig-like domain-containing protein</fullName>
    </submittedName>
</protein>
<comment type="caution">
    <text evidence="2">The sequence shown here is derived from an EMBL/GenBank/DDBJ whole genome shotgun (WGS) entry which is preliminary data.</text>
</comment>
<dbReference type="SUPFAM" id="SSF51004">
    <property type="entry name" value="C-terminal (heme d1) domain of cytochrome cd1-nitrite reductase"/>
    <property type="match status" value="1"/>
</dbReference>